<dbReference type="AlphaFoldDB" id="A0A5B7DDB2"/>
<evidence type="ECO:0000313" key="3">
    <source>
        <dbReference type="Proteomes" id="UP000324222"/>
    </source>
</evidence>
<sequence length="81" mass="8809">MRGILGHTRAVSSFFQVVPTAERGEAMVVHSAVATRPASRGSGDLQPTQEPITNKREVLPDTEIHATRVNEMISGQLDKRA</sequence>
<organism evidence="2 3">
    <name type="scientific">Portunus trituberculatus</name>
    <name type="common">Swimming crab</name>
    <name type="synonym">Neptunus trituberculatus</name>
    <dbReference type="NCBI Taxonomy" id="210409"/>
    <lineage>
        <taxon>Eukaryota</taxon>
        <taxon>Metazoa</taxon>
        <taxon>Ecdysozoa</taxon>
        <taxon>Arthropoda</taxon>
        <taxon>Crustacea</taxon>
        <taxon>Multicrustacea</taxon>
        <taxon>Malacostraca</taxon>
        <taxon>Eumalacostraca</taxon>
        <taxon>Eucarida</taxon>
        <taxon>Decapoda</taxon>
        <taxon>Pleocyemata</taxon>
        <taxon>Brachyura</taxon>
        <taxon>Eubrachyura</taxon>
        <taxon>Portunoidea</taxon>
        <taxon>Portunidae</taxon>
        <taxon>Portuninae</taxon>
        <taxon>Portunus</taxon>
    </lineage>
</organism>
<reference evidence="2 3" key="1">
    <citation type="submission" date="2019-05" db="EMBL/GenBank/DDBJ databases">
        <title>Another draft genome of Portunus trituberculatus and its Hox gene families provides insights of decapod evolution.</title>
        <authorList>
            <person name="Jeong J.-H."/>
            <person name="Song I."/>
            <person name="Kim S."/>
            <person name="Choi T."/>
            <person name="Kim D."/>
            <person name="Ryu S."/>
            <person name="Kim W."/>
        </authorList>
    </citation>
    <scope>NUCLEOTIDE SEQUENCE [LARGE SCALE GENOMIC DNA]</scope>
    <source>
        <tissue evidence="2">Muscle</tissue>
    </source>
</reference>
<name>A0A5B7DDB2_PORTR</name>
<gene>
    <name evidence="2" type="ORF">E2C01_012174</name>
</gene>
<comment type="caution">
    <text evidence="2">The sequence shown here is derived from an EMBL/GenBank/DDBJ whole genome shotgun (WGS) entry which is preliminary data.</text>
</comment>
<evidence type="ECO:0000313" key="2">
    <source>
        <dbReference type="EMBL" id="MPC19263.1"/>
    </source>
</evidence>
<feature type="region of interest" description="Disordered" evidence="1">
    <location>
        <begin position="34"/>
        <end position="54"/>
    </location>
</feature>
<keyword evidence="3" id="KW-1185">Reference proteome</keyword>
<dbReference type="Proteomes" id="UP000324222">
    <property type="component" value="Unassembled WGS sequence"/>
</dbReference>
<dbReference type="EMBL" id="VSRR010000755">
    <property type="protein sequence ID" value="MPC19263.1"/>
    <property type="molecule type" value="Genomic_DNA"/>
</dbReference>
<accession>A0A5B7DDB2</accession>
<evidence type="ECO:0000256" key="1">
    <source>
        <dbReference type="SAM" id="MobiDB-lite"/>
    </source>
</evidence>
<proteinExistence type="predicted"/>
<protein>
    <submittedName>
        <fullName evidence="2">Uncharacterized protein</fullName>
    </submittedName>
</protein>